<gene>
    <name evidence="2" type="ORF">RUM8411_00634</name>
</gene>
<evidence type="ECO:0000313" key="3">
    <source>
        <dbReference type="Proteomes" id="UP000193778"/>
    </source>
</evidence>
<keyword evidence="3" id="KW-1185">Reference proteome</keyword>
<organism evidence="2 3">
    <name type="scientific">Ruegeria meonggei</name>
    <dbReference type="NCBI Taxonomy" id="1446476"/>
    <lineage>
        <taxon>Bacteria</taxon>
        <taxon>Pseudomonadati</taxon>
        <taxon>Pseudomonadota</taxon>
        <taxon>Alphaproteobacteria</taxon>
        <taxon>Rhodobacterales</taxon>
        <taxon>Roseobacteraceae</taxon>
        <taxon>Ruegeria</taxon>
    </lineage>
</organism>
<dbReference type="SUPFAM" id="SSF52540">
    <property type="entry name" value="P-loop containing nucleoside triphosphate hydrolases"/>
    <property type="match status" value="1"/>
</dbReference>
<name>A0A1X6YEY5_9RHOB</name>
<protein>
    <recommendedName>
        <fullName evidence="4">Glycosyltransferase family 25 (LPS biosynthesis protein)</fullName>
    </recommendedName>
</protein>
<evidence type="ECO:0000256" key="1">
    <source>
        <dbReference type="SAM" id="MobiDB-lite"/>
    </source>
</evidence>
<proteinExistence type="predicted"/>
<dbReference type="EMBL" id="FWFP01000002">
    <property type="protein sequence ID" value="SLN19177.1"/>
    <property type="molecule type" value="Genomic_DNA"/>
</dbReference>
<evidence type="ECO:0000313" key="2">
    <source>
        <dbReference type="EMBL" id="SLN19177.1"/>
    </source>
</evidence>
<reference evidence="3" key="1">
    <citation type="submission" date="2017-03" db="EMBL/GenBank/DDBJ databases">
        <authorList>
            <person name="Rodrigo-Torres L."/>
            <person name="Arahal R.D."/>
            <person name="Lucena T."/>
        </authorList>
    </citation>
    <scope>NUCLEOTIDE SEQUENCE [LARGE SCALE GENOMIC DNA]</scope>
    <source>
        <strain evidence="3">CECT 8411</strain>
    </source>
</reference>
<dbReference type="InterPro" id="IPR027417">
    <property type="entry name" value="P-loop_NTPase"/>
</dbReference>
<feature type="region of interest" description="Disordered" evidence="1">
    <location>
        <begin position="1"/>
        <end position="28"/>
    </location>
</feature>
<dbReference type="AlphaFoldDB" id="A0A1X6YEY5"/>
<accession>A0A1X6YEY5</accession>
<evidence type="ECO:0008006" key="4">
    <source>
        <dbReference type="Google" id="ProtNLM"/>
    </source>
</evidence>
<dbReference type="Proteomes" id="UP000193778">
    <property type="component" value="Unassembled WGS sequence"/>
</dbReference>
<sequence length="464" mass="52178">MQTDGATGFRGIWPSSELQTSRSTTPSPRITRRCGRCTTVGWLRPFPPCFRCGQVQCDCKNNVLIPAQVANFASYLDICKKVADSGKNTLIVEDDVWLQAWAPEILKQLKRRIKKNEINFSTDQPMLLRFGAPKVRDTDLENLSFDHNPRMSNCCFAITPAFARKAVERFQGGSTTSDGYFHLEMAEGRNGVTIYPTIASDLSWNQGTLESHIHPKEKYLVHLKTQGDTQQLDAQTARLSRHIKRMFSRPFLCVGHPRTGTTFVADLLTQAGLDVGHEKCGADGISSWMFAVDAPDSPWARDDVAKTRRALHWTYMIQTVRDPATAIPSIIRENEHAPASYNFRRAHILEQTGRDLDDFNPGMERAIVSLCLWAEIIRGQGPDFVCRIEHDAESLIGFVQSKGFDVSSQTQDLKPKNADKLYKGVHYNKPEVSADEWAQLGQDAKDLLENYCEIYGYVSPVSTD</sequence>